<keyword evidence="9" id="KW-0809">Transit peptide</keyword>
<dbReference type="EC" id="3.1.2.2" evidence="16"/>
<organism evidence="25 26">
    <name type="scientific">Thermoflexus hugenholtzii JAD2</name>
    <dbReference type="NCBI Taxonomy" id="877466"/>
    <lineage>
        <taxon>Bacteria</taxon>
        <taxon>Bacillati</taxon>
        <taxon>Chloroflexota</taxon>
        <taxon>Thermoflexia</taxon>
        <taxon>Thermoflexales</taxon>
        <taxon>Thermoflexaceae</taxon>
        <taxon>Thermoflexus</taxon>
    </lineage>
</organism>
<comment type="similarity">
    <text evidence="15">Belongs to the THEM4/THEM5 thioesterase family.</text>
</comment>
<dbReference type="GO" id="GO:0016289">
    <property type="term" value="F:acyl-CoA hydrolase activity"/>
    <property type="evidence" value="ECO:0007669"/>
    <property type="project" value="UniProtKB-ARBA"/>
</dbReference>
<evidence type="ECO:0000256" key="16">
    <source>
        <dbReference type="ARBA" id="ARBA00038848"/>
    </source>
</evidence>
<evidence type="ECO:0000256" key="14">
    <source>
        <dbReference type="ARBA" id="ARBA00037002"/>
    </source>
</evidence>
<evidence type="ECO:0000256" key="23">
    <source>
        <dbReference type="ARBA" id="ARBA00048180"/>
    </source>
</evidence>
<keyword evidence="26" id="KW-1185">Reference proteome</keyword>
<keyword evidence="6" id="KW-0053">Apoptosis</keyword>
<dbReference type="PANTHER" id="PTHR12418:SF19">
    <property type="entry name" value="ACYL-COENZYME A THIOESTERASE THEM4"/>
    <property type="match status" value="1"/>
</dbReference>
<evidence type="ECO:0000256" key="9">
    <source>
        <dbReference type="ARBA" id="ARBA00022946"/>
    </source>
</evidence>
<dbReference type="NCBIfam" id="TIGR00369">
    <property type="entry name" value="unchar_dom_1"/>
    <property type="match status" value="1"/>
</dbReference>
<feature type="domain" description="Thioesterase" evidence="24">
    <location>
        <begin position="50"/>
        <end position="126"/>
    </location>
</feature>
<evidence type="ECO:0000256" key="15">
    <source>
        <dbReference type="ARBA" id="ARBA00038456"/>
    </source>
</evidence>
<comment type="catalytic activity">
    <reaction evidence="21">
        <text>decanoyl-CoA + H2O = decanoate + CoA + H(+)</text>
        <dbReference type="Rhea" id="RHEA:40059"/>
        <dbReference type="ChEBI" id="CHEBI:15377"/>
        <dbReference type="ChEBI" id="CHEBI:15378"/>
        <dbReference type="ChEBI" id="CHEBI:27689"/>
        <dbReference type="ChEBI" id="CHEBI:57287"/>
        <dbReference type="ChEBI" id="CHEBI:61430"/>
    </reaction>
    <physiologicalReaction direction="left-to-right" evidence="21">
        <dbReference type="Rhea" id="RHEA:40060"/>
    </physiologicalReaction>
</comment>
<keyword evidence="11" id="KW-0472">Membrane</keyword>
<dbReference type="AlphaFoldDB" id="A0A212QQM2"/>
<evidence type="ECO:0000313" key="25">
    <source>
        <dbReference type="EMBL" id="SNB61788.1"/>
    </source>
</evidence>
<comment type="catalytic activity">
    <reaction evidence="19">
        <text>octanoyl-CoA + H2O = octanoate + CoA + H(+)</text>
        <dbReference type="Rhea" id="RHEA:30143"/>
        <dbReference type="ChEBI" id="CHEBI:15377"/>
        <dbReference type="ChEBI" id="CHEBI:15378"/>
        <dbReference type="ChEBI" id="CHEBI:25646"/>
        <dbReference type="ChEBI" id="CHEBI:57287"/>
        <dbReference type="ChEBI" id="CHEBI:57386"/>
    </reaction>
    <physiologicalReaction direction="left-to-right" evidence="19">
        <dbReference type="Rhea" id="RHEA:30144"/>
    </physiologicalReaction>
</comment>
<dbReference type="RefSeq" id="WP_088570611.1">
    <property type="nucleotide sequence ID" value="NZ_FYEK01000018.1"/>
</dbReference>
<evidence type="ECO:0000256" key="8">
    <source>
        <dbReference type="ARBA" id="ARBA00022832"/>
    </source>
</evidence>
<dbReference type="Gene3D" id="3.10.129.10">
    <property type="entry name" value="Hotdog Thioesterase"/>
    <property type="match status" value="1"/>
</dbReference>
<evidence type="ECO:0000256" key="1">
    <source>
        <dbReference type="ARBA" id="ARBA00004170"/>
    </source>
</evidence>
<comment type="catalytic activity">
    <reaction evidence="13">
        <text>(5Z,8Z,11Z,14Z)-eicosatetraenoyl-CoA + H2O = (5Z,8Z,11Z,14Z)-eicosatetraenoate + CoA + H(+)</text>
        <dbReference type="Rhea" id="RHEA:40151"/>
        <dbReference type="ChEBI" id="CHEBI:15377"/>
        <dbReference type="ChEBI" id="CHEBI:15378"/>
        <dbReference type="ChEBI" id="CHEBI:32395"/>
        <dbReference type="ChEBI" id="CHEBI:57287"/>
        <dbReference type="ChEBI" id="CHEBI:57368"/>
    </reaction>
    <physiologicalReaction direction="left-to-right" evidence="13">
        <dbReference type="Rhea" id="RHEA:40152"/>
    </physiologicalReaction>
</comment>
<keyword evidence="10" id="KW-0443">Lipid metabolism</keyword>
<dbReference type="GO" id="GO:0005737">
    <property type="term" value="C:cytoplasm"/>
    <property type="evidence" value="ECO:0007669"/>
    <property type="project" value="UniProtKB-SubCell"/>
</dbReference>
<reference evidence="26" key="1">
    <citation type="submission" date="2017-06" db="EMBL/GenBank/DDBJ databases">
        <authorList>
            <person name="Varghese N."/>
            <person name="Submissions S."/>
        </authorList>
    </citation>
    <scope>NUCLEOTIDE SEQUENCE [LARGE SCALE GENOMIC DNA]</scope>
    <source>
        <strain evidence="26">JAD2</strain>
    </source>
</reference>
<proteinExistence type="inferred from homology"/>
<evidence type="ECO:0000256" key="21">
    <source>
        <dbReference type="ARBA" id="ARBA00047969"/>
    </source>
</evidence>
<comment type="catalytic activity">
    <reaction evidence="23">
        <text>tetradecanoyl-CoA + H2O = tetradecanoate + CoA + H(+)</text>
        <dbReference type="Rhea" id="RHEA:40119"/>
        <dbReference type="ChEBI" id="CHEBI:15377"/>
        <dbReference type="ChEBI" id="CHEBI:15378"/>
        <dbReference type="ChEBI" id="CHEBI:30807"/>
        <dbReference type="ChEBI" id="CHEBI:57287"/>
        <dbReference type="ChEBI" id="CHEBI:57385"/>
    </reaction>
    <physiologicalReaction direction="left-to-right" evidence="23">
        <dbReference type="Rhea" id="RHEA:40120"/>
    </physiologicalReaction>
</comment>
<evidence type="ECO:0000259" key="24">
    <source>
        <dbReference type="Pfam" id="PF03061"/>
    </source>
</evidence>
<dbReference type="InterPro" id="IPR003736">
    <property type="entry name" value="PAAI_dom"/>
</dbReference>
<protein>
    <recommendedName>
        <fullName evidence="17">Acyl-coenzyme A thioesterase THEM4</fullName>
        <ecNumber evidence="16">3.1.2.2</ecNumber>
    </recommendedName>
    <alternativeName>
        <fullName evidence="18">Thioesterase superfamily member 4</fullName>
    </alternativeName>
</protein>
<dbReference type="Pfam" id="PF03061">
    <property type="entry name" value="4HBT"/>
    <property type="match status" value="1"/>
</dbReference>
<gene>
    <name evidence="25" type="ORF">SAMN02746019_00004240</name>
</gene>
<evidence type="ECO:0000256" key="18">
    <source>
        <dbReference type="ARBA" id="ARBA00043210"/>
    </source>
</evidence>
<keyword evidence="4" id="KW-1003">Cell membrane</keyword>
<comment type="catalytic activity">
    <reaction evidence="20">
        <text>hexadecanoyl-CoA + H2O = hexadecanoate + CoA + H(+)</text>
        <dbReference type="Rhea" id="RHEA:16645"/>
        <dbReference type="ChEBI" id="CHEBI:7896"/>
        <dbReference type="ChEBI" id="CHEBI:15377"/>
        <dbReference type="ChEBI" id="CHEBI:15378"/>
        <dbReference type="ChEBI" id="CHEBI:57287"/>
        <dbReference type="ChEBI" id="CHEBI:57379"/>
        <dbReference type="EC" id="3.1.2.2"/>
    </reaction>
    <physiologicalReaction direction="left-to-right" evidence="20">
        <dbReference type="Rhea" id="RHEA:16646"/>
    </physiologicalReaction>
</comment>
<evidence type="ECO:0000313" key="26">
    <source>
        <dbReference type="Proteomes" id="UP000197025"/>
    </source>
</evidence>
<name>A0A212QQM2_9CHLR</name>
<dbReference type="GO" id="GO:0006631">
    <property type="term" value="P:fatty acid metabolic process"/>
    <property type="evidence" value="ECO:0007669"/>
    <property type="project" value="UniProtKB-KW"/>
</dbReference>
<dbReference type="InterPro" id="IPR052365">
    <property type="entry name" value="THEM4/THEM5_acyl-CoA_thioest"/>
</dbReference>
<comment type="catalytic activity">
    <reaction evidence="22">
        <text>dodecanoyl-CoA + H2O = dodecanoate + CoA + H(+)</text>
        <dbReference type="Rhea" id="RHEA:30135"/>
        <dbReference type="ChEBI" id="CHEBI:15377"/>
        <dbReference type="ChEBI" id="CHEBI:15378"/>
        <dbReference type="ChEBI" id="CHEBI:18262"/>
        <dbReference type="ChEBI" id="CHEBI:57287"/>
        <dbReference type="ChEBI" id="CHEBI:57375"/>
    </reaction>
    <physiologicalReaction direction="left-to-right" evidence="22">
        <dbReference type="Rhea" id="RHEA:30136"/>
    </physiologicalReaction>
</comment>
<keyword evidence="7" id="KW-0378">Hydrolase</keyword>
<dbReference type="GO" id="GO:0016020">
    <property type="term" value="C:membrane"/>
    <property type="evidence" value="ECO:0007669"/>
    <property type="project" value="UniProtKB-SubCell"/>
</dbReference>
<dbReference type="Proteomes" id="UP000197025">
    <property type="component" value="Unassembled WGS sequence"/>
</dbReference>
<dbReference type="SUPFAM" id="SSF54637">
    <property type="entry name" value="Thioesterase/thiol ester dehydrase-isomerase"/>
    <property type="match status" value="1"/>
</dbReference>
<evidence type="ECO:0000256" key="6">
    <source>
        <dbReference type="ARBA" id="ARBA00022703"/>
    </source>
</evidence>
<dbReference type="InterPro" id="IPR029069">
    <property type="entry name" value="HotDog_dom_sf"/>
</dbReference>
<comment type="catalytic activity">
    <reaction evidence="14">
        <text>(9Z)-octadecenoyl-CoA + H2O = (9Z)-octadecenoate + CoA + H(+)</text>
        <dbReference type="Rhea" id="RHEA:40139"/>
        <dbReference type="ChEBI" id="CHEBI:15377"/>
        <dbReference type="ChEBI" id="CHEBI:15378"/>
        <dbReference type="ChEBI" id="CHEBI:30823"/>
        <dbReference type="ChEBI" id="CHEBI:57287"/>
        <dbReference type="ChEBI" id="CHEBI:57387"/>
    </reaction>
    <physiologicalReaction direction="left-to-right" evidence="14">
        <dbReference type="Rhea" id="RHEA:40140"/>
    </physiologicalReaction>
</comment>
<dbReference type="PANTHER" id="PTHR12418">
    <property type="entry name" value="ACYL-COENZYME A THIOESTERASE THEM4"/>
    <property type="match status" value="1"/>
</dbReference>
<dbReference type="CDD" id="cd03443">
    <property type="entry name" value="PaaI_thioesterase"/>
    <property type="match status" value="1"/>
</dbReference>
<evidence type="ECO:0000256" key="4">
    <source>
        <dbReference type="ARBA" id="ARBA00022475"/>
    </source>
</evidence>
<evidence type="ECO:0000256" key="13">
    <source>
        <dbReference type="ARBA" id="ARBA00035852"/>
    </source>
</evidence>
<evidence type="ECO:0000256" key="2">
    <source>
        <dbReference type="ARBA" id="ARBA00004496"/>
    </source>
</evidence>
<evidence type="ECO:0000256" key="12">
    <source>
        <dbReference type="ARBA" id="ARBA00023273"/>
    </source>
</evidence>
<keyword evidence="5" id="KW-0963">Cytoplasm</keyword>
<evidence type="ECO:0000256" key="22">
    <source>
        <dbReference type="ARBA" id="ARBA00048074"/>
    </source>
</evidence>
<keyword evidence="8" id="KW-0276">Fatty acid metabolism</keyword>
<evidence type="ECO:0000256" key="19">
    <source>
        <dbReference type="ARBA" id="ARBA00047588"/>
    </source>
</evidence>
<dbReference type="OrthoDB" id="9792301at2"/>
<evidence type="ECO:0000256" key="7">
    <source>
        <dbReference type="ARBA" id="ARBA00022801"/>
    </source>
</evidence>
<evidence type="ECO:0000256" key="20">
    <source>
        <dbReference type="ARBA" id="ARBA00047734"/>
    </source>
</evidence>
<dbReference type="InParanoid" id="A0A212QQM2"/>
<evidence type="ECO:0000256" key="10">
    <source>
        <dbReference type="ARBA" id="ARBA00023098"/>
    </source>
</evidence>
<evidence type="ECO:0000256" key="3">
    <source>
        <dbReference type="ARBA" id="ARBA00004632"/>
    </source>
</evidence>
<dbReference type="InterPro" id="IPR006683">
    <property type="entry name" value="Thioestr_dom"/>
</dbReference>
<dbReference type="EMBL" id="FYEK01000018">
    <property type="protein sequence ID" value="SNB61788.1"/>
    <property type="molecule type" value="Genomic_DNA"/>
</dbReference>
<evidence type="ECO:0000256" key="17">
    <source>
        <dbReference type="ARBA" id="ARBA00040123"/>
    </source>
</evidence>
<evidence type="ECO:0000256" key="11">
    <source>
        <dbReference type="ARBA" id="ARBA00023136"/>
    </source>
</evidence>
<comment type="subcellular location">
    <subcellularLocation>
        <location evidence="3">Cell projection</location>
        <location evidence="3">Ruffle membrane</location>
    </subcellularLocation>
    <subcellularLocation>
        <location evidence="2">Cytoplasm</location>
    </subcellularLocation>
    <subcellularLocation>
        <location evidence="1">Membrane</location>
        <topology evidence="1">Peripheral membrane protein</topology>
    </subcellularLocation>
</comment>
<sequence length="158" mass="17353">MRASLQPNSRMCFVCGMQNPVGLKVRFYEEGADGVRAEVVIPEVYQGYPGVAHGGIVAALLDEAAGRALMIGDPMRFMVTAQLRVRYHRPVPMGQPLVLTARPLRIGSRVARAQATLHLHDGTLCAEAEAILIRVPAEIQAAFEAERPFWRVYPEESG</sequence>
<evidence type="ECO:0000256" key="5">
    <source>
        <dbReference type="ARBA" id="ARBA00022490"/>
    </source>
</evidence>
<keyword evidence="12" id="KW-0966">Cell projection</keyword>
<accession>A0A212QQM2</accession>